<evidence type="ECO:0000256" key="2">
    <source>
        <dbReference type="ARBA" id="ARBA00009190"/>
    </source>
</evidence>
<feature type="transmembrane region" description="Helical" evidence="6">
    <location>
        <begin position="104"/>
        <end position="124"/>
    </location>
</feature>
<evidence type="ECO:0000313" key="7">
    <source>
        <dbReference type="EMBL" id="NJR79676.1"/>
    </source>
</evidence>
<feature type="transmembrane region" description="Helical" evidence="6">
    <location>
        <begin position="65"/>
        <end position="84"/>
    </location>
</feature>
<keyword evidence="4 6" id="KW-1133">Transmembrane helix</keyword>
<feature type="transmembrane region" description="Helical" evidence="6">
    <location>
        <begin position="131"/>
        <end position="151"/>
    </location>
</feature>
<gene>
    <name evidence="7" type="ORF">HBH26_13900</name>
</gene>
<evidence type="ECO:0000256" key="5">
    <source>
        <dbReference type="ARBA" id="ARBA00023136"/>
    </source>
</evidence>
<comment type="similarity">
    <text evidence="2 6">Belongs to the GDT1 family.</text>
</comment>
<dbReference type="EMBL" id="JAAVJH010000009">
    <property type="protein sequence ID" value="NJR79676.1"/>
    <property type="molecule type" value="Genomic_DNA"/>
</dbReference>
<keyword evidence="8" id="KW-1185">Reference proteome</keyword>
<feature type="transmembrane region" description="Helical" evidence="6">
    <location>
        <begin position="32"/>
        <end position="53"/>
    </location>
</feature>
<evidence type="ECO:0000256" key="3">
    <source>
        <dbReference type="ARBA" id="ARBA00022692"/>
    </source>
</evidence>
<evidence type="ECO:0000256" key="4">
    <source>
        <dbReference type="ARBA" id="ARBA00022989"/>
    </source>
</evidence>
<name>A0ABX1CSE1_9SPHN</name>
<reference evidence="7 8" key="1">
    <citation type="submission" date="2020-03" db="EMBL/GenBank/DDBJ databases">
        <authorList>
            <person name="Wang L."/>
            <person name="He N."/>
            <person name="Li Y."/>
            <person name="Fang Y."/>
            <person name="Zhang F."/>
        </authorList>
    </citation>
    <scope>NUCLEOTIDE SEQUENCE [LARGE SCALE GENOMIC DNA]</scope>
    <source>
        <strain evidence="7 8">36D10-4-7</strain>
    </source>
</reference>
<comment type="subcellular location">
    <subcellularLocation>
        <location evidence="1 6">Membrane</location>
        <topology evidence="1 6">Multi-pass membrane protein</topology>
    </subcellularLocation>
</comment>
<proteinExistence type="inferred from homology"/>
<organism evidence="7 8">
    <name type="scientific">Sphingomonas corticis</name>
    <dbReference type="NCBI Taxonomy" id="2722791"/>
    <lineage>
        <taxon>Bacteria</taxon>
        <taxon>Pseudomonadati</taxon>
        <taxon>Pseudomonadota</taxon>
        <taxon>Alphaproteobacteria</taxon>
        <taxon>Sphingomonadales</taxon>
        <taxon>Sphingomonadaceae</taxon>
        <taxon>Sphingomonas</taxon>
    </lineage>
</organism>
<sequence length="187" mass="18612">MDALMAALVLAALTQASDRTPWLAAILADRLGRGTVVVAGLVALALSYAIGVAGGRLLAPVMTPAATLLLLALALVLAGVGTGWRVARPEALERWRLPAPVTAVLGLFIMAFGDRMQFVVVALAARSDLPWAAAVGATIGAGLVAGAAALAGEAAWLALPLRAVRLAAALLLTGAGLVTGVAAVGLV</sequence>
<evidence type="ECO:0000313" key="8">
    <source>
        <dbReference type="Proteomes" id="UP000732399"/>
    </source>
</evidence>
<dbReference type="InterPro" id="IPR001727">
    <property type="entry name" value="GDT1-like"/>
</dbReference>
<keyword evidence="5 6" id="KW-0472">Membrane</keyword>
<evidence type="ECO:0000256" key="6">
    <source>
        <dbReference type="RuleBase" id="RU365102"/>
    </source>
</evidence>
<dbReference type="RefSeq" id="WP_168135234.1">
    <property type="nucleotide sequence ID" value="NZ_JAAVJH010000009.1"/>
</dbReference>
<dbReference type="Pfam" id="PF01169">
    <property type="entry name" value="GDT1"/>
    <property type="match status" value="1"/>
</dbReference>
<protein>
    <recommendedName>
        <fullName evidence="6">GDT1 family protein</fullName>
    </recommendedName>
</protein>
<dbReference type="Proteomes" id="UP000732399">
    <property type="component" value="Unassembled WGS sequence"/>
</dbReference>
<accession>A0ABX1CSE1</accession>
<feature type="transmembrane region" description="Helical" evidence="6">
    <location>
        <begin position="163"/>
        <end position="186"/>
    </location>
</feature>
<comment type="caution">
    <text evidence="7">The sequence shown here is derived from an EMBL/GenBank/DDBJ whole genome shotgun (WGS) entry which is preliminary data.</text>
</comment>
<keyword evidence="3 6" id="KW-0812">Transmembrane</keyword>
<evidence type="ECO:0000256" key="1">
    <source>
        <dbReference type="ARBA" id="ARBA00004141"/>
    </source>
</evidence>